<dbReference type="Pfam" id="PF25571">
    <property type="entry name" value="TPR_CCP1_N"/>
    <property type="match status" value="1"/>
</dbReference>
<name>A0A5N5TF45_9CRUS</name>
<dbReference type="AlphaFoldDB" id="A0A5N5TF45"/>
<dbReference type="OrthoDB" id="10253041at2759"/>
<dbReference type="Proteomes" id="UP000326759">
    <property type="component" value="Unassembled WGS sequence"/>
</dbReference>
<sequence length="214" mass="23959">MECEDEESLVDVVIEDIAVFDEEIAILDKKSIHKENLESKFEAPRSFPSTGDIYETGGLSLHSESLSEDQDEKHCLLEEHLLMLHLSLEGSPSQEITGNVLKAVTGAQTALRSARNIRQNLIKTLVHNNTTEALFRCFRNLPSSLFSKSDLGLIHGLQVIAKLASKDAKMAVKCRLVGGVKLTHQLIHTHSKNNQLLLPLLIILKFITKNQFYF</sequence>
<gene>
    <name evidence="1" type="ORF">Anas_04477</name>
</gene>
<accession>A0A5N5TF45</accession>
<reference evidence="1 2" key="1">
    <citation type="journal article" date="2019" name="PLoS Biol.">
        <title>Sex chromosomes control vertical transmission of feminizing Wolbachia symbionts in an isopod.</title>
        <authorList>
            <person name="Becking T."/>
            <person name="Chebbi M.A."/>
            <person name="Giraud I."/>
            <person name="Moumen B."/>
            <person name="Laverre T."/>
            <person name="Caubet Y."/>
            <person name="Peccoud J."/>
            <person name="Gilbert C."/>
            <person name="Cordaux R."/>
        </authorList>
    </citation>
    <scope>NUCLEOTIDE SEQUENCE [LARGE SCALE GENOMIC DNA]</scope>
    <source>
        <strain evidence="1">ANa2</strain>
        <tissue evidence="1">Whole body excluding digestive tract and cuticle</tissue>
    </source>
</reference>
<organism evidence="1 2">
    <name type="scientific">Armadillidium nasatum</name>
    <dbReference type="NCBI Taxonomy" id="96803"/>
    <lineage>
        <taxon>Eukaryota</taxon>
        <taxon>Metazoa</taxon>
        <taxon>Ecdysozoa</taxon>
        <taxon>Arthropoda</taxon>
        <taxon>Crustacea</taxon>
        <taxon>Multicrustacea</taxon>
        <taxon>Malacostraca</taxon>
        <taxon>Eumalacostraca</taxon>
        <taxon>Peracarida</taxon>
        <taxon>Isopoda</taxon>
        <taxon>Oniscidea</taxon>
        <taxon>Crinocheta</taxon>
        <taxon>Armadillidiidae</taxon>
        <taxon>Armadillidium</taxon>
    </lineage>
</organism>
<evidence type="ECO:0000313" key="1">
    <source>
        <dbReference type="EMBL" id="KAB7505296.1"/>
    </source>
</evidence>
<keyword evidence="2" id="KW-1185">Reference proteome</keyword>
<comment type="caution">
    <text evidence="1">The sequence shown here is derived from an EMBL/GenBank/DDBJ whole genome shotgun (WGS) entry which is preliminary data.</text>
</comment>
<protein>
    <submittedName>
        <fullName evidence="1">Uncharacterized protein</fullName>
    </submittedName>
</protein>
<evidence type="ECO:0000313" key="2">
    <source>
        <dbReference type="Proteomes" id="UP000326759"/>
    </source>
</evidence>
<dbReference type="EMBL" id="SEYY01001448">
    <property type="protein sequence ID" value="KAB7505296.1"/>
    <property type="molecule type" value="Genomic_DNA"/>
</dbReference>
<proteinExistence type="predicted"/>